<accession>N0A6W5</accession>
<dbReference type="GeneID" id="16029488"/>
<evidence type="ECO:0000313" key="1">
    <source>
        <dbReference type="EMBL" id="AGK45379.1"/>
    </source>
</evidence>
<keyword evidence="1" id="KW-0496">Mitochondrion</keyword>
<dbReference type="EMBL" id="KC352446">
    <property type="protein sequence ID" value="AGK45379.1"/>
    <property type="molecule type" value="Genomic_DNA"/>
</dbReference>
<dbReference type="AlphaFoldDB" id="N0A6W5"/>
<name>N0A6W5_9AGAM</name>
<dbReference type="RefSeq" id="YP_008082003.1">
    <property type="nucleotide sequence ID" value="NC_021436.1"/>
</dbReference>
<protein>
    <submittedName>
        <fullName evidence="1">Uncharacterized protein</fullName>
    </submittedName>
</protein>
<gene>
    <name evidence="1" type="ORF">RSOL_m00450</name>
</gene>
<proteinExistence type="predicted"/>
<reference evidence="1" key="2">
    <citation type="journal article" date="2014" name="FEMS Microbiol. Lett.">
        <title>Mobile elements and mitochondrial genome expansion in the soil fungus and potato pathogen Rhizoctonia solani AG-3.</title>
        <authorList>
            <person name="Losada L."/>
            <person name="Pakala S.B."/>
            <person name="Fedorova N.D."/>
            <person name="Joardar V."/>
            <person name="Shabalina S.A."/>
            <person name="Hostetler J."/>
            <person name="Pakala S.M."/>
            <person name="Zafar N."/>
            <person name="Thomas E."/>
            <person name="Rodriguez-Carres M."/>
            <person name="Dean R."/>
            <person name="Vilgalys R."/>
            <person name="Nierman W.C."/>
            <person name="Cubeta M.A."/>
        </authorList>
    </citation>
    <scope>NUCLEOTIDE SEQUENCE</scope>
    <source>
        <strain evidence="1">AG3 Rhs1AP</strain>
    </source>
</reference>
<sequence>MGHTALAVWSSTNFVSGLELRLFKSRFKKLINLLHKLICPRLCLFISWKGWILKGSNLSIEWLRDITNFRAESSKARFSNNADNSIRPSLVRG</sequence>
<geneLocation type="mitochondrion" evidence="1"/>
<organism evidence="1">
    <name type="scientific">Rhizoctonia solani</name>
    <dbReference type="NCBI Taxonomy" id="456999"/>
    <lineage>
        <taxon>Eukaryota</taxon>
        <taxon>Fungi</taxon>
        <taxon>Dikarya</taxon>
        <taxon>Basidiomycota</taxon>
        <taxon>Agaricomycotina</taxon>
        <taxon>Agaricomycetes</taxon>
        <taxon>Cantharellales</taxon>
        <taxon>Ceratobasidiaceae</taxon>
        <taxon>Rhizoctonia</taxon>
    </lineage>
</organism>
<reference evidence="1" key="1">
    <citation type="submission" date="2012-12" db="EMBL/GenBank/DDBJ databases">
        <authorList>
            <person name="Pakala S."/>
            <person name="Fedorova N."/>
            <person name="Joardar V."/>
            <person name="Shabalina S."/>
            <person name="Hostetler J."/>
            <person name="Pakala S."/>
            <person name="Zafar N."/>
            <person name="Nierman W."/>
            <person name="Cubeta M."/>
        </authorList>
    </citation>
    <scope>NUCLEOTIDE SEQUENCE</scope>
    <source>
        <strain evidence="1">AG3 Rhs1AP</strain>
    </source>
</reference>